<dbReference type="Gene3D" id="1.10.10.60">
    <property type="entry name" value="Homeodomain-like"/>
    <property type="match status" value="1"/>
</dbReference>
<dbReference type="InterPro" id="IPR046532">
    <property type="entry name" value="DUF6597"/>
</dbReference>
<dbReference type="SMART" id="SM00342">
    <property type="entry name" value="HTH_ARAC"/>
    <property type="match status" value="1"/>
</dbReference>
<feature type="domain" description="HTH araC/xylS-type" evidence="4">
    <location>
        <begin position="157"/>
        <end position="254"/>
    </location>
</feature>
<dbReference type="PANTHER" id="PTHR46796:SF15">
    <property type="entry name" value="BLL1074 PROTEIN"/>
    <property type="match status" value="1"/>
</dbReference>
<dbReference type="PRINTS" id="PR00032">
    <property type="entry name" value="HTHARAC"/>
</dbReference>
<organism evidence="5 6">
    <name type="scientific">Lysobacter arenosi</name>
    <dbReference type="NCBI Taxonomy" id="2795387"/>
    <lineage>
        <taxon>Bacteria</taxon>
        <taxon>Pseudomonadati</taxon>
        <taxon>Pseudomonadota</taxon>
        <taxon>Gammaproteobacteria</taxon>
        <taxon>Lysobacterales</taxon>
        <taxon>Lysobacteraceae</taxon>
        <taxon>Lysobacter</taxon>
    </lineage>
</organism>
<dbReference type="PANTHER" id="PTHR46796">
    <property type="entry name" value="HTH-TYPE TRANSCRIPTIONAL ACTIVATOR RHAS-RELATED"/>
    <property type="match status" value="1"/>
</dbReference>
<keyword evidence="6" id="KW-1185">Reference proteome</keyword>
<dbReference type="SUPFAM" id="SSF46689">
    <property type="entry name" value="Homeodomain-like"/>
    <property type="match status" value="2"/>
</dbReference>
<dbReference type="Pfam" id="PF12833">
    <property type="entry name" value="HTH_18"/>
    <property type="match status" value="1"/>
</dbReference>
<dbReference type="InterPro" id="IPR009057">
    <property type="entry name" value="Homeodomain-like_sf"/>
</dbReference>
<gene>
    <name evidence="5" type="ORF">HIV01_013115</name>
</gene>
<dbReference type="Proteomes" id="UP000663400">
    <property type="component" value="Chromosome"/>
</dbReference>
<evidence type="ECO:0000259" key="4">
    <source>
        <dbReference type="PROSITE" id="PS01124"/>
    </source>
</evidence>
<evidence type="ECO:0000313" key="5">
    <source>
        <dbReference type="EMBL" id="QSX74140.1"/>
    </source>
</evidence>
<dbReference type="InterPro" id="IPR020449">
    <property type="entry name" value="Tscrpt_reg_AraC-type_HTH"/>
</dbReference>
<keyword evidence="2" id="KW-0238">DNA-binding</keyword>
<evidence type="ECO:0000313" key="6">
    <source>
        <dbReference type="Proteomes" id="UP000663400"/>
    </source>
</evidence>
<accession>A0ABX7R8R1</accession>
<evidence type="ECO:0000256" key="1">
    <source>
        <dbReference type="ARBA" id="ARBA00023015"/>
    </source>
</evidence>
<dbReference type="InterPro" id="IPR018060">
    <property type="entry name" value="HTH_AraC"/>
</dbReference>
<evidence type="ECO:0000256" key="2">
    <source>
        <dbReference type="ARBA" id="ARBA00023125"/>
    </source>
</evidence>
<keyword evidence="1" id="KW-0805">Transcription regulation</keyword>
<protein>
    <submittedName>
        <fullName evidence="5">Helix-turn-helix transcriptional regulator</fullName>
    </submittedName>
</protein>
<name>A0ABX7R8R1_9GAMM</name>
<sequence>MSLRRPHPALRPYVEAVWASAAPGQSVAPREHVLPCTGMHLAIRLDGPLRLYRDAGDLRGETVADAVVAGARAGFYVKDTTQPSRSVGVILRPGATQALFGCDADELSSSHTPLDALWGPAAGRLHEALLDCDDESHQLELMQRALFARLRPARAMHPAIAQAMQGLGQREPVASLAQASGLSHRHLLARFRAATGLAPKAYARVLRFRHALRLLARGQPLADIAIDAGYSDQAHFNREFRELSGMTPQAYRRAPVRGEAHVAMVNFLQDAGTAPT</sequence>
<dbReference type="InterPro" id="IPR050204">
    <property type="entry name" value="AraC_XylS_family_regulators"/>
</dbReference>
<reference evidence="5 6" key="1">
    <citation type="submission" date="2021-02" db="EMBL/GenBank/DDBJ databases">
        <title>Lysobacter arenosi sp. nov., isolated from soil of gangwondo yeongwol, south Korea.</title>
        <authorList>
            <person name="Kim K.R."/>
            <person name="Kim K.H."/>
            <person name="Jeon C.O."/>
        </authorList>
    </citation>
    <scope>NUCLEOTIDE SEQUENCE [LARGE SCALE GENOMIC DNA]</scope>
    <source>
        <strain evidence="5 6">R7</strain>
    </source>
</reference>
<dbReference type="EMBL" id="CP071517">
    <property type="protein sequence ID" value="QSX74140.1"/>
    <property type="molecule type" value="Genomic_DNA"/>
</dbReference>
<proteinExistence type="predicted"/>
<dbReference type="PROSITE" id="PS01124">
    <property type="entry name" value="HTH_ARAC_FAMILY_2"/>
    <property type="match status" value="1"/>
</dbReference>
<dbReference type="RefSeq" id="WP_200607770.1">
    <property type="nucleotide sequence ID" value="NZ_CP071517.1"/>
</dbReference>
<dbReference type="Pfam" id="PF20240">
    <property type="entry name" value="DUF6597"/>
    <property type="match status" value="1"/>
</dbReference>
<evidence type="ECO:0000256" key="3">
    <source>
        <dbReference type="ARBA" id="ARBA00023163"/>
    </source>
</evidence>
<keyword evidence="3" id="KW-0804">Transcription</keyword>